<organism evidence="1 2">
    <name type="scientific">Oceanobacillus neutriphilus</name>
    <dbReference type="NCBI Taxonomy" id="531815"/>
    <lineage>
        <taxon>Bacteria</taxon>
        <taxon>Bacillati</taxon>
        <taxon>Bacillota</taxon>
        <taxon>Bacilli</taxon>
        <taxon>Bacillales</taxon>
        <taxon>Bacillaceae</taxon>
        <taxon>Oceanobacillus</taxon>
    </lineage>
</organism>
<dbReference type="Pfam" id="PF18950">
    <property type="entry name" value="DUF5694"/>
    <property type="match status" value="1"/>
</dbReference>
<evidence type="ECO:0000313" key="2">
    <source>
        <dbReference type="Proteomes" id="UP000641206"/>
    </source>
</evidence>
<accession>A0ABQ2NQ70</accession>
<proteinExistence type="predicted"/>
<comment type="caution">
    <text evidence="1">The sequence shown here is derived from an EMBL/GenBank/DDBJ whole genome shotgun (WGS) entry which is preliminary data.</text>
</comment>
<gene>
    <name evidence="1" type="ORF">GCM10011346_01520</name>
</gene>
<keyword evidence="2" id="KW-1185">Reference proteome</keyword>
<dbReference type="Proteomes" id="UP000641206">
    <property type="component" value="Unassembled WGS sequence"/>
</dbReference>
<name>A0ABQ2NQ70_9BACI</name>
<dbReference type="InterPro" id="IPR043749">
    <property type="entry name" value="DUF5694"/>
</dbReference>
<protein>
    <submittedName>
        <fullName evidence="1">Uncharacterized protein</fullName>
    </submittedName>
</protein>
<evidence type="ECO:0000313" key="1">
    <source>
        <dbReference type="EMBL" id="GGP07057.1"/>
    </source>
</evidence>
<reference evidence="2" key="1">
    <citation type="journal article" date="2019" name="Int. J. Syst. Evol. Microbiol.">
        <title>The Global Catalogue of Microorganisms (GCM) 10K type strain sequencing project: providing services to taxonomists for standard genome sequencing and annotation.</title>
        <authorList>
            <consortium name="The Broad Institute Genomics Platform"/>
            <consortium name="The Broad Institute Genome Sequencing Center for Infectious Disease"/>
            <person name="Wu L."/>
            <person name="Ma J."/>
        </authorList>
    </citation>
    <scope>NUCLEOTIDE SEQUENCE [LARGE SCALE GENOMIC DNA]</scope>
    <source>
        <strain evidence="2">CGMCC 1.7693</strain>
    </source>
</reference>
<dbReference type="EMBL" id="BMLW01000001">
    <property type="protein sequence ID" value="GGP07057.1"/>
    <property type="molecule type" value="Genomic_DNA"/>
</dbReference>
<sequence length="205" mass="24488">MVKQIAAFKPTKLALEVEKKNEEIINKNYQNYLSGFFNLKLNEIYQLGFRIAKEMQHKAVYCIDWMEKGAATKSIDEVYHWTKENQPVLFKDIFGYIEDEENNRQTKYETILEMYQHVNNKEFVKELHRSNLHIARIKQLTDYIGMEWLIWWYQRNLILFSNLESLATSADDRILFIVGSAHVEILNNFIEESGLFEIEFAQQYL</sequence>